<proteinExistence type="predicted"/>
<accession>A0AAP0LF12</accession>
<protein>
    <submittedName>
        <fullName evidence="2">Uncharacterized protein</fullName>
    </submittedName>
</protein>
<organism evidence="2 3">
    <name type="scientific">Stephania yunnanensis</name>
    <dbReference type="NCBI Taxonomy" id="152371"/>
    <lineage>
        <taxon>Eukaryota</taxon>
        <taxon>Viridiplantae</taxon>
        <taxon>Streptophyta</taxon>
        <taxon>Embryophyta</taxon>
        <taxon>Tracheophyta</taxon>
        <taxon>Spermatophyta</taxon>
        <taxon>Magnoliopsida</taxon>
        <taxon>Ranunculales</taxon>
        <taxon>Menispermaceae</taxon>
        <taxon>Menispermoideae</taxon>
        <taxon>Cissampelideae</taxon>
        <taxon>Stephania</taxon>
    </lineage>
</organism>
<sequence length="53" mass="5849">MGYVVGARIDGEDVGEQRRRRVGRRAESEENSAGDEGNHEPISEDLCSSCLKQ</sequence>
<dbReference type="EMBL" id="JBBNAF010000001">
    <property type="protein sequence ID" value="KAK9169445.1"/>
    <property type="molecule type" value="Genomic_DNA"/>
</dbReference>
<evidence type="ECO:0000313" key="3">
    <source>
        <dbReference type="Proteomes" id="UP001420932"/>
    </source>
</evidence>
<name>A0AAP0LF12_9MAGN</name>
<feature type="region of interest" description="Disordered" evidence="1">
    <location>
        <begin position="1"/>
        <end position="53"/>
    </location>
</feature>
<keyword evidence="3" id="KW-1185">Reference proteome</keyword>
<comment type="caution">
    <text evidence="2">The sequence shown here is derived from an EMBL/GenBank/DDBJ whole genome shotgun (WGS) entry which is preliminary data.</text>
</comment>
<reference evidence="2 3" key="1">
    <citation type="submission" date="2024-01" db="EMBL/GenBank/DDBJ databases">
        <title>Genome assemblies of Stephania.</title>
        <authorList>
            <person name="Yang L."/>
        </authorList>
    </citation>
    <scope>NUCLEOTIDE SEQUENCE [LARGE SCALE GENOMIC DNA]</scope>
    <source>
        <strain evidence="2">YNDBR</strain>
        <tissue evidence="2">Leaf</tissue>
    </source>
</reference>
<dbReference type="Proteomes" id="UP001420932">
    <property type="component" value="Unassembled WGS sequence"/>
</dbReference>
<gene>
    <name evidence="2" type="ORF">Syun_001585</name>
</gene>
<evidence type="ECO:0000313" key="2">
    <source>
        <dbReference type="EMBL" id="KAK9169445.1"/>
    </source>
</evidence>
<dbReference type="AlphaFoldDB" id="A0AAP0LF12"/>
<evidence type="ECO:0000256" key="1">
    <source>
        <dbReference type="SAM" id="MobiDB-lite"/>
    </source>
</evidence>